<dbReference type="PANTHER" id="PTHR39330">
    <property type="entry name" value="ETHANOLAMINE AMMONIA-LYASE LIGHT CHAIN"/>
    <property type="match status" value="1"/>
</dbReference>
<dbReference type="PIRSF" id="PIRSF018982">
    <property type="entry name" value="EutC"/>
    <property type="match status" value="1"/>
</dbReference>
<dbReference type="AlphaFoldDB" id="K8PIH9"/>
<dbReference type="EMBL" id="AGWY01000002">
    <property type="protein sequence ID" value="EKS42452.1"/>
    <property type="molecule type" value="Genomic_DNA"/>
</dbReference>
<reference evidence="6 7" key="1">
    <citation type="submission" date="2012-04" db="EMBL/GenBank/DDBJ databases">
        <title>The Genome Sequence of Afipia clevelandensis ATCC 49720.</title>
        <authorList>
            <consortium name="The Broad Institute Genome Sequencing Platform"/>
            <person name="Earl A."/>
            <person name="Ward D."/>
            <person name="Feldgarden M."/>
            <person name="Gevers D."/>
            <person name="Huys G."/>
            <person name="Walker B."/>
            <person name="Young S.K."/>
            <person name="Zeng Q."/>
            <person name="Gargeya S."/>
            <person name="Fitzgerald M."/>
            <person name="Haas B."/>
            <person name="Abouelleil A."/>
            <person name="Alvarado L."/>
            <person name="Arachchi H.M."/>
            <person name="Berlin A."/>
            <person name="Chapman S.B."/>
            <person name="Goldberg J."/>
            <person name="Griggs A."/>
            <person name="Gujja S."/>
            <person name="Hansen M."/>
            <person name="Howarth C."/>
            <person name="Imamovic A."/>
            <person name="Larimer J."/>
            <person name="McCowen C."/>
            <person name="Montmayeur A."/>
            <person name="Murphy C."/>
            <person name="Neiman D."/>
            <person name="Pearson M."/>
            <person name="Priest M."/>
            <person name="Roberts A."/>
            <person name="Saif S."/>
            <person name="Shea T."/>
            <person name="Sisk P."/>
            <person name="Sykes S."/>
            <person name="Wortman J."/>
            <person name="Nusbaum C."/>
            <person name="Birren B."/>
        </authorList>
    </citation>
    <scope>NUCLEOTIDE SEQUENCE [LARGE SCALE GENOMIC DNA]</scope>
    <source>
        <strain evidence="6 7">ATCC 49720</strain>
    </source>
</reference>
<dbReference type="GO" id="GO:0031419">
    <property type="term" value="F:cobalamin binding"/>
    <property type="evidence" value="ECO:0007669"/>
    <property type="project" value="UniProtKB-UniRule"/>
</dbReference>
<dbReference type="EC" id="4.3.1.7" evidence="5"/>
<keyword evidence="1 5" id="KW-0846">Cobalamin</keyword>
<dbReference type="InterPro" id="IPR009246">
    <property type="entry name" value="EutC"/>
</dbReference>
<name>K8PIH9_9BRAD</name>
<dbReference type="InterPro" id="IPR042251">
    <property type="entry name" value="EutC_C"/>
</dbReference>
<comment type="function">
    <text evidence="5">Catalyzes the deamination of various vicinal amino-alcohols to oxo compounds. Allows this organism to utilize ethanolamine as the sole source of nitrogen and carbon in the presence of external vitamin B12.</text>
</comment>
<dbReference type="Pfam" id="PF05985">
    <property type="entry name" value="EutC"/>
    <property type="match status" value="1"/>
</dbReference>
<dbReference type="GO" id="GO:0031471">
    <property type="term" value="C:ethanolamine degradation polyhedral organelle"/>
    <property type="evidence" value="ECO:0007669"/>
    <property type="project" value="UniProtKB-UniRule"/>
</dbReference>
<keyword evidence="7" id="KW-1185">Reference proteome</keyword>
<evidence type="ECO:0000256" key="2">
    <source>
        <dbReference type="ARBA" id="ARBA00023239"/>
    </source>
</evidence>
<comment type="caution">
    <text evidence="6">The sequence shown here is derived from an EMBL/GenBank/DDBJ whole genome shotgun (WGS) entry which is preliminary data.</text>
</comment>
<proteinExistence type="inferred from homology"/>
<dbReference type="HOGENOM" id="CLU_068224_1_0_5"/>
<dbReference type="Gene3D" id="3.40.50.11240">
    <property type="entry name" value="Ethanolamine ammonia-lyase light chain (EutC)"/>
    <property type="match status" value="1"/>
</dbReference>
<dbReference type="RefSeq" id="WP_002711483.1">
    <property type="nucleotide sequence ID" value="NZ_KB375281.1"/>
</dbReference>
<feature type="binding site" evidence="5">
    <location>
        <position position="212"/>
    </location>
    <ligand>
        <name>adenosylcob(III)alamin</name>
        <dbReference type="ChEBI" id="CHEBI:18408"/>
    </ligand>
</feature>
<comment type="similarity">
    <text evidence="5">Belongs to the EutC family.</text>
</comment>
<dbReference type="NCBIfam" id="NF003971">
    <property type="entry name" value="PRK05465.1"/>
    <property type="match status" value="1"/>
</dbReference>
<keyword evidence="3 5" id="KW-0170">Cobalt</keyword>
<dbReference type="PANTHER" id="PTHR39330:SF1">
    <property type="entry name" value="ETHANOLAMINE AMMONIA-LYASE SMALL SUBUNIT"/>
    <property type="match status" value="1"/>
</dbReference>
<dbReference type="GO" id="GO:0008851">
    <property type="term" value="F:ethanolamine ammonia-lyase activity"/>
    <property type="evidence" value="ECO:0007669"/>
    <property type="project" value="UniProtKB-UniRule"/>
</dbReference>
<feature type="binding site" evidence="5">
    <location>
        <position position="183"/>
    </location>
    <ligand>
        <name>adenosylcob(III)alamin</name>
        <dbReference type="ChEBI" id="CHEBI:18408"/>
    </ligand>
</feature>
<gene>
    <name evidence="5" type="primary">eutC</name>
    <name evidence="6" type="ORF">HMPREF9696_00617</name>
</gene>
<evidence type="ECO:0000256" key="4">
    <source>
        <dbReference type="ARBA" id="ARBA00024446"/>
    </source>
</evidence>
<comment type="subunit">
    <text evidence="5">The basic unit is a heterodimer which dimerizes to form tetramers. The heterotetramers trimerize; 6 large subunits form a core ring with 6 small subunits projecting outwards.</text>
</comment>
<organism evidence="6 7">
    <name type="scientific">Afipia clevelandensis ATCC 49720</name>
    <dbReference type="NCBI Taxonomy" id="883079"/>
    <lineage>
        <taxon>Bacteria</taxon>
        <taxon>Pseudomonadati</taxon>
        <taxon>Pseudomonadota</taxon>
        <taxon>Alphaproteobacteria</taxon>
        <taxon>Hyphomicrobiales</taxon>
        <taxon>Nitrobacteraceae</taxon>
        <taxon>Afipia</taxon>
    </lineage>
</organism>
<dbReference type="InterPro" id="IPR042255">
    <property type="entry name" value="EutC_N"/>
</dbReference>
<dbReference type="UniPathway" id="UPA00560"/>
<dbReference type="GO" id="GO:0006520">
    <property type="term" value="P:amino acid metabolic process"/>
    <property type="evidence" value="ECO:0007669"/>
    <property type="project" value="InterPro"/>
</dbReference>
<protein>
    <recommendedName>
        <fullName evidence="5">Ethanolamine ammonia-lyase small subunit</fullName>
        <shortName evidence="5">EAL small subunit</shortName>
        <ecNumber evidence="5">4.3.1.7</ecNumber>
    </recommendedName>
</protein>
<comment type="subcellular location">
    <subcellularLocation>
        <location evidence="5">Bacterial microcompartment</location>
    </subcellularLocation>
</comment>
<evidence type="ECO:0000313" key="7">
    <source>
        <dbReference type="Proteomes" id="UP000001095"/>
    </source>
</evidence>
<dbReference type="OrthoDB" id="114248at2"/>
<feature type="binding site" evidence="5">
    <location>
        <position position="162"/>
    </location>
    <ligand>
        <name>adenosylcob(III)alamin</name>
        <dbReference type="ChEBI" id="CHEBI:18408"/>
    </ligand>
</feature>
<keyword evidence="2 5" id="KW-0456">Lyase</keyword>
<dbReference type="PATRIC" id="fig|883079.3.peg.636"/>
<sequence>MTDKTTTDTSAITESAWNEWRGVTPARLALGRAGAGMPTDEVLRFGWAHAMARDAIHAALDAQKLEEALRAQGWTVAHVHSRAPDRTTYLRRPDLGRMIDPDDIARLRAEPLVRGDVCIVIGDGLSSLAIERHAAPLLAALKPLLADELRQAPVVIATQARVALADEIGELLQATLTIMLIGERPGLSSPDSLGIYITHAPFRARSDAGRNCISNVRPEGLSYSAAAFKLAWLVREALARQLTGIELKDESDLALLKTKATAQVTGNNVSE</sequence>
<evidence type="ECO:0000256" key="5">
    <source>
        <dbReference type="HAMAP-Rule" id="MF_00601"/>
    </source>
</evidence>
<evidence type="ECO:0000313" key="6">
    <source>
        <dbReference type="EMBL" id="EKS42452.1"/>
    </source>
</evidence>
<accession>K8PIH9</accession>
<dbReference type="HAMAP" id="MF_00601">
    <property type="entry name" value="EutC"/>
    <property type="match status" value="1"/>
</dbReference>
<comment type="catalytic activity">
    <reaction evidence="5">
        <text>ethanolamine = acetaldehyde + NH4(+)</text>
        <dbReference type="Rhea" id="RHEA:15313"/>
        <dbReference type="ChEBI" id="CHEBI:15343"/>
        <dbReference type="ChEBI" id="CHEBI:28938"/>
        <dbReference type="ChEBI" id="CHEBI:57603"/>
        <dbReference type="EC" id="4.3.1.7"/>
    </reaction>
</comment>
<comment type="pathway">
    <text evidence="5">Amine and polyamine degradation; ethanolamine degradation.</text>
</comment>
<keyword evidence="4 5" id="KW-1283">Bacterial microcompartment</keyword>
<evidence type="ECO:0000256" key="1">
    <source>
        <dbReference type="ARBA" id="ARBA00022628"/>
    </source>
</evidence>
<dbReference type="GO" id="GO:0046336">
    <property type="term" value="P:ethanolamine catabolic process"/>
    <property type="evidence" value="ECO:0007669"/>
    <property type="project" value="UniProtKB-UniRule"/>
</dbReference>
<dbReference type="Proteomes" id="UP000001095">
    <property type="component" value="Unassembled WGS sequence"/>
</dbReference>
<dbReference type="Gene3D" id="1.10.30.40">
    <property type="entry name" value="Ethanolamine ammonia-lyase light chain (EutC), N-terminal domain"/>
    <property type="match status" value="1"/>
</dbReference>
<dbReference type="GO" id="GO:0009350">
    <property type="term" value="C:ethanolamine ammonia-lyase complex"/>
    <property type="evidence" value="ECO:0007669"/>
    <property type="project" value="UniProtKB-UniRule"/>
</dbReference>
<comment type="cofactor">
    <cofactor evidence="5">
        <name>adenosylcob(III)alamin</name>
        <dbReference type="ChEBI" id="CHEBI:18408"/>
    </cofactor>
    <text evidence="5">Binds between the large and small subunits.</text>
</comment>
<evidence type="ECO:0000256" key="3">
    <source>
        <dbReference type="ARBA" id="ARBA00023285"/>
    </source>
</evidence>